<dbReference type="EC" id="2.1.1.63" evidence="3"/>
<dbReference type="FunFam" id="1.10.10.10:FF:000214">
    <property type="entry name" value="Methylated-DNA--protein-cysteine methyltransferase"/>
    <property type="match status" value="1"/>
</dbReference>
<evidence type="ECO:0000256" key="5">
    <source>
        <dbReference type="ARBA" id="ARBA00022679"/>
    </source>
</evidence>
<evidence type="ECO:0000259" key="9">
    <source>
        <dbReference type="Pfam" id="PF01035"/>
    </source>
</evidence>
<comment type="catalytic activity">
    <reaction evidence="8">
        <text>a 6-O-methyl-2'-deoxyguanosine in DNA + L-cysteinyl-[protein] = S-methyl-L-cysteinyl-[protein] + a 2'-deoxyguanosine in DNA</text>
        <dbReference type="Rhea" id="RHEA:24000"/>
        <dbReference type="Rhea" id="RHEA-COMP:10131"/>
        <dbReference type="Rhea" id="RHEA-COMP:10132"/>
        <dbReference type="Rhea" id="RHEA-COMP:11367"/>
        <dbReference type="Rhea" id="RHEA-COMP:11368"/>
        <dbReference type="ChEBI" id="CHEBI:29950"/>
        <dbReference type="ChEBI" id="CHEBI:82612"/>
        <dbReference type="ChEBI" id="CHEBI:85445"/>
        <dbReference type="ChEBI" id="CHEBI:85448"/>
        <dbReference type="EC" id="2.1.1.63"/>
    </reaction>
</comment>
<dbReference type="GO" id="GO:0006281">
    <property type="term" value="P:DNA repair"/>
    <property type="evidence" value="ECO:0007669"/>
    <property type="project" value="UniProtKB-KW"/>
</dbReference>
<proteinExistence type="inferred from homology"/>
<feature type="domain" description="Methylated-DNA-[protein]-cysteine S-methyltransferase DNA binding" evidence="9">
    <location>
        <begin position="88"/>
        <end position="168"/>
    </location>
</feature>
<keyword evidence="5 10" id="KW-0808">Transferase</keyword>
<keyword evidence="6" id="KW-0227">DNA damage</keyword>
<dbReference type="InterPro" id="IPR036217">
    <property type="entry name" value="MethylDNA_cys_MeTrfase_DNAb"/>
</dbReference>
<dbReference type="Gene3D" id="1.10.10.10">
    <property type="entry name" value="Winged helix-like DNA-binding domain superfamily/Winged helix DNA-binding domain"/>
    <property type="match status" value="1"/>
</dbReference>
<evidence type="ECO:0000256" key="2">
    <source>
        <dbReference type="ARBA" id="ARBA00008711"/>
    </source>
</evidence>
<evidence type="ECO:0000256" key="8">
    <source>
        <dbReference type="ARBA" id="ARBA00049348"/>
    </source>
</evidence>
<protein>
    <recommendedName>
        <fullName evidence="3">methylated-DNA--[protein]-cysteine S-methyltransferase</fullName>
        <ecNumber evidence="3">2.1.1.63</ecNumber>
    </recommendedName>
</protein>
<dbReference type="InterPro" id="IPR036631">
    <property type="entry name" value="MGMT_N_sf"/>
</dbReference>
<dbReference type="PANTHER" id="PTHR10815">
    <property type="entry name" value="METHYLATED-DNA--PROTEIN-CYSTEINE METHYLTRANSFERASE"/>
    <property type="match status" value="1"/>
</dbReference>
<reference evidence="10 11" key="1">
    <citation type="submission" date="2014-07" db="EMBL/GenBank/DDBJ databases">
        <title>Genome Sequence of Rhodococcus opacus Strain R7, a Biodegrader of Mono- and Polycyclic Aromatic Hydrocarbons.</title>
        <authorList>
            <person name="Di Gennaro P."/>
            <person name="Zampolli J."/>
            <person name="Presti I."/>
            <person name="Cappelletti M."/>
            <person name="D'Ursi P."/>
            <person name="Orro A."/>
            <person name="Mezzelani A."/>
            <person name="Milanesi L."/>
        </authorList>
    </citation>
    <scope>NUCLEOTIDE SEQUENCE [LARGE SCALE GENOMIC DNA]</scope>
    <source>
        <strain evidence="10 11">R7</strain>
    </source>
</reference>
<sequence length="178" mass="18689">MTTGIALFDTALGTCAIAWRAAGIVGVQLPEGSPEATRQRLEHCFPDAVEHQPPAPVQRAIDGIREHLGGALDDLRWIDLDFEGVPEFDCTVYDLTRAIDPGTTLTYGEIAAELGKPGAAQAVGQALGRNPLPVVIPCHRVLAAGGQVGGFSAGGGTLTKRELLALEHTPGFDDPVLF</sequence>
<dbReference type="Gene3D" id="3.30.160.70">
    <property type="entry name" value="Methylated DNA-protein cysteine methyltransferase domain"/>
    <property type="match status" value="1"/>
</dbReference>
<dbReference type="GO" id="GO:0003908">
    <property type="term" value="F:methylated-DNA-[protein]-cysteine S-methyltransferase activity"/>
    <property type="evidence" value="ECO:0007669"/>
    <property type="project" value="UniProtKB-EC"/>
</dbReference>
<dbReference type="InterPro" id="IPR001497">
    <property type="entry name" value="MethylDNA_cys_MeTrfase_AS"/>
</dbReference>
<name>A0A076EQ16_RHOOP</name>
<dbReference type="NCBIfam" id="TIGR00589">
    <property type="entry name" value="ogt"/>
    <property type="match status" value="1"/>
</dbReference>
<evidence type="ECO:0000256" key="6">
    <source>
        <dbReference type="ARBA" id="ARBA00022763"/>
    </source>
</evidence>
<accession>A0A076EQ16</accession>
<dbReference type="AlphaFoldDB" id="A0A076EQ16"/>
<dbReference type="PANTHER" id="PTHR10815:SF5">
    <property type="entry name" value="METHYLATED-DNA--PROTEIN-CYSTEINE METHYLTRANSFERASE"/>
    <property type="match status" value="1"/>
</dbReference>
<evidence type="ECO:0000256" key="7">
    <source>
        <dbReference type="ARBA" id="ARBA00023204"/>
    </source>
</evidence>
<keyword evidence="7" id="KW-0234">DNA repair</keyword>
<dbReference type="CDD" id="cd06445">
    <property type="entry name" value="ATase"/>
    <property type="match status" value="1"/>
</dbReference>
<comment type="catalytic activity">
    <reaction evidence="1">
        <text>a 4-O-methyl-thymidine in DNA + L-cysteinyl-[protein] = a thymidine in DNA + S-methyl-L-cysteinyl-[protein]</text>
        <dbReference type="Rhea" id="RHEA:53428"/>
        <dbReference type="Rhea" id="RHEA-COMP:10131"/>
        <dbReference type="Rhea" id="RHEA-COMP:10132"/>
        <dbReference type="Rhea" id="RHEA-COMP:13555"/>
        <dbReference type="Rhea" id="RHEA-COMP:13556"/>
        <dbReference type="ChEBI" id="CHEBI:29950"/>
        <dbReference type="ChEBI" id="CHEBI:82612"/>
        <dbReference type="ChEBI" id="CHEBI:137386"/>
        <dbReference type="ChEBI" id="CHEBI:137387"/>
        <dbReference type="EC" id="2.1.1.63"/>
    </reaction>
</comment>
<evidence type="ECO:0000256" key="3">
    <source>
        <dbReference type="ARBA" id="ARBA00011918"/>
    </source>
</evidence>
<comment type="similarity">
    <text evidence="2">Belongs to the MGMT family.</text>
</comment>
<dbReference type="SUPFAM" id="SSF53155">
    <property type="entry name" value="Methylated DNA-protein cysteine methyltransferase domain"/>
    <property type="match status" value="1"/>
</dbReference>
<organism evidence="10 11">
    <name type="scientific">Rhodococcus opacus</name>
    <name type="common">Nocardia opaca</name>
    <dbReference type="NCBI Taxonomy" id="37919"/>
    <lineage>
        <taxon>Bacteria</taxon>
        <taxon>Bacillati</taxon>
        <taxon>Actinomycetota</taxon>
        <taxon>Actinomycetes</taxon>
        <taxon>Mycobacteriales</taxon>
        <taxon>Nocardiaceae</taxon>
        <taxon>Rhodococcus</taxon>
    </lineage>
</organism>
<evidence type="ECO:0000313" key="11">
    <source>
        <dbReference type="Proteomes" id="UP000028488"/>
    </source>
</evidence>
<evidence type="ECO:0000313" key="10">
    <source>
        <dbReference type="EMBL" id="AII05504.1"/>
    </source>
</evidence>
<gene>
    <name evidence="10" type="ORF">EP51_13055</name>
</gene>
<dbReference type="InterPro" id="IPR036388">
    <property type="entry name" value="WH-like_DNA-bd_sf"/>
</dbReference>
<dbReference type="PROSITE" id="PS00374">
    <property type="entry name" value="MGMT"/>
    <property type="match status" value="1"/>
</dbReference>
<dbReference type="SUPFAM" id="SSF46767">
    <property type="entry name" value="Methylated DNA-protein cysteine methyltransferase, C-terminal domain"/>
    <property type="match status" value="1"/>
</dbReference>
<dbReference type="Pfam" id="PF01035">
    <property type="entry name" value="DNA_binding_1"/>
    <property type="match status" value="1"/>
</dbReference>
<evidence type="ECO:0000256" key="4">
    <source>
        <dbReference type="ARBA" id="ARBA00022603"/>
    </source>
</evidence>
<evidence type="ECO:0000256" key="1">
    <source>
        <dbReference type="ARBA" id="ARBA00001286"/>
    </source>
</evidence>
<dbReference type="InterPro" id="IPR014048">
    <property type="entry name" value="MethylDNA_cys_MeTrfase_DNA-bd"/>
</dbReference>
<dbReference type="GO" id="GO:0032259">
    <property type="term" value="P:methylation"/>
    <property type="evidence" value="ECO:0007669"/>
    <property type="project" value="UniProtKB-KW"/>
</dbReference>
<dbReference type="eggNOG" id="COG0350">
    <property type="taxonomic scope" value="Bacteria"/>
</dbReference>
<keyword evidence="4 10" id="KW-0489">Methyltransferase</keyword>
<dbReference type="EMBL" id="CP008947">
    <property type="protein sequence ID" value="AII05504.1"/>
    <property type="molecule type" value="Genomic_DNA"/>
</dbReference>
<dbReference type="Proteomes" id="UP000028488">
    <property type="component" value="Chromosome"/>
</dbReference>